<dbReference type="STRING" id="251221.gene:10757998"/>
<dbReference type="EMBL" id="BA000045">
    <property type="protein sequence ID" value="BAC88467.1"/>
    <property type="molecule type" value="Genomic_DNA"/>
</dbReference>
<proteinExistence type="predicted"/>
<protein>
    <submittedName>
        <fullName evidence="1">Gll0526 protein</fullName>
    </submittedName>
</protein>
<dbReference type="KEGG" id="gvi:gll0526"/>
<organism evidence="1 2">
    <name type="scientific">Gloeobacter violaceus (strain ATCC 29082 / PCC 7421)</name>
    <dbReference type="NCBI Taxonomy" id="251221"/>
    <lineage>
        <taxon>Bacteria</taxon>
        <taxon>Bacillati</taxon>
        <taxon>Cyanobacteriota</taxon>
        <taxon>Cyanophyceae</taxon>
        <taxon>Gloeobacterales</taxon>
        <taxon>Gloeobacteraceae</taxon>
        <taxon>Gloeobacter</taxon>
    </lineage>
</organism>
<sequence length="118" mass="13275">MIQPLSSVVRQPLQSGDPYARTVRAKAALQVWLQQLDRFFRPENVADGQMGDGFEHSGVESPRSHCPDGALALAQNVPQIDLRIRTLRIHRVISKIENKDPQLLKLPPWKTGSVSHYV</sequence>
<reference evidence="1 2" key="1">
    <citation type="journal article" date="2003" name="DNA Res.">
        <title>Complete genome structure of Gloeobacter violaceus PCC 7421, a cyanobacterium that lacks thylakoids.</title>
        <authorList>
            <person name="Nakamura Y."/>
            <person name="Kaneko T."/>
            <person name="Sato S."/>
            <person name="Mimuro M."/>
            <person name="Miyashita H."/>
            <person name="Tsuchiya T."/>
            <person name="Sasamoto S."/>
            <person name="Watanabe A."/>
            <person name="Kawashima K."/>
            <person name="Kishida Y."/>
            <person name="Kiyokawa C."/>
            <person name="Kohara M."/>
            <person name="Matsumoto M."/>
            <person name="Matsuno A."/>
            <person name="Nakazaki N."/>
            <person name="Shimpo S."/>
            <person name="Takeuchi C."/>
            <person name="Yamada M."/>
            <person name="Tabata S."/>
        </authorList>
    </citation>
    <scope>NUCLEOTIDE SEQUENCE [LARGE SCALE GENOMIC DNA]</scope>
    <source>
        <strain evidence="2">ATCC 29082 / PCC 7421</strain>
    </source>
</reference>
<dbReference type="Proteomes" id="UP000000557">
    <property type="component" value="Chromosome"/>
</dbReference>
<dbReference type="HOGENOM" id="CLU_2069770_0_0_3"/>
<evidence type="ECO:0000313" key="1">
    <source>
        <dbReference type="EMBL" id="BAC88467.1"/>
    </source>
</evidence>
<dbReference type="InParanoid" id="Q7NN87"/>
<accession>Q7NN87</accession>
<dbReference type="EnsemblBacteria" id="BAC88467">
    <property type="protein sequence ID" value="BAC88467"/>
    <property type="gene ID" value="BAC88467"/>
</dbReference>
<keyword evidence="2" id="KW-1185">Reference proteome</keyword>
<dbReference type="AlphaFoldDB" id="Q7NN87"/>
<reference evidence="1 2" key="2">
    <citation type="journal article" date="2003" name="DNA Res.">
        <title>Complete genome structure of Gloeobacter violaceus PCC 7421, a cyanobacterium that lacks thylakoids (supplement).</title>
        <authorList>
            <person name="Nakamura Y."/>
            <person name="Kaneko T."/>
            <person name="Sato S."/>
            <person name="Mimuro M."/>
            <person name="Miyashita H."/>
            <person name="Tsuchiya T."/>
            <person name="Sasamoto S."/>
            <person name="Watanabe A."/>
            <person name="Kawashima K."/>
            <person name="Kishida Y."/>
            <person name="Kiyokawa C."/>
            <person name="Kohara M."/>
            <person name="Matsumoto M."/>
            <person name="Matsuno A."/>
            <person name="Nakazaki N."/>
            <person name="Shimpo S."/>
            <person name="Takeuchi C."/>
            <person name="Yamada M."/>
            <person name="Tabata S."/>
        </authorList>
    </citation>
    <scope>NUCLEOTIDE SEQUENCE [LARGE SCALE GENOMIC DNA]</scope>
    <source>
        <strain evidence="2">ATCC 29082 / PCC 7421</strain>
    </source>
</reference>
<gene>
    <name evidence="1" type="ordered locus">gll0526</name>
</gene>
<name>Q7NN87_GLOVI</name>
<evidence type="ECO:0000313" key="2">
    <source>
        <dbReference type="Proteomes" id="UP000000557"/>
    </source>
</evidence>